<keyword evidence="2" id="KW-1185">Reference proteome</keyword>
<dbReference type="HOGENOM" id="CLU_897159_0_0_1"/>
<dbReference type="AlphaFoldDB" id="W9XR26"/>
<evidence type="ECO:0000313" key="1">
    <source>
        <dbReference type="EMBL" id="EXJ72774.1"/>
    </source>
</evidence>
<dbReference type="GeneID" id="19188648"/>
<dbReference type="EMBL" id="AMGX01000005">
    <property type="protein sequence ID" value="EXJ72774.1"/>
    <property type="molecule type" value="Genomic_DNA"/>
</dbReference>
<accession>W9XR26</accession>
<comment type="caution">
    <text evidence="1">The sequence shown here is derived from an EMBL/GenBank/DDBJ whole genome shotgun (WGS) entry which is preliminary data.</text>
</comment>
<dbReference type="Proteomes" id="UP000019471">
    <property type="component" value="Unassembled WGS sequence"/>
</dbReference>
<proteinExistence type="predicted"/>
<gene>
    <name evidence="1" type="ORF">A1O5_03921</name>
</gene>
<name>W9XR26_9EURO</name>
<reference evidence="1 2" key="1">
    <citation type="submission" date="2013-03" db="EMBL/GenBank/DDBJ databases">
        <title>The Genome Sequence of Cladophialophora psammophila CBS 110553.</title>
        <authorList>
            <consortium name="The Broad Institute Genomics Platform"/>
            <person name="Cuomo C."/>
            <person name="de Hoog S."/>
            <person name="Gorbushina A."/>
            <person name="Walker B."/>
            <person name="Young S.K."/>
            <person name="Zeng Q."/>
            <person name="Gargeya S."/>
            <person name="Fitzgerald M."/>
            <person name="Haas B."/>
            <person name="Abouelleil A."/>
            <person name="Allen A.W."/>
            <person name="Alvarado L."/>
            <person name="Arachchi H.M."/>
            <person name="Berlin A.M."/>
            <person name="Chapman S.B."/>
            <person name="Gainer-Dewar J."/>
            <person name="Goldberg J."/>
            <person name="Griggs A."/>
            <person name="Gujja S."/>
            <person name="Hansen M."/>
            <person name="Howarth C."/>
            <person name="Imamovic A."/>
            <person name="Ireland A."/>
            <person name="Larimer J."/>
            <person name="McCowan C."/>
            <person name="Murphy C."/>
            <person name="Pearson M."/>
            <person name="Poon T.W."/>
            <person name="Priest M."/>
            <person name="Roberts A."/>
            <person name="Saif S."/>
            <person name="Shea T."/>
            <person name="Sisk P."/>
            <person name="Sykes S."/>
            <person name="Wortman J."/>
            <person name="Nusbaum C."/>
            <person name="Birren B."/>
        </authorList>
    </citation>
    <scope>NUCLEOTIDE SEQUENCE [LARGE SCALE GENOMIC DNA]</scope>
    <source>
        <strain evidence="1 2">CBS 110553</strain>
    </source>
</reference>
<organism evidence="1 2">
    <name type="scientific">Cladophialophora psammophila CBS 110553</name>
    <dbReference type="NCBI Taxonomy" id="1182543"/>
    <lineage>
        <taxon>Eukaryota</taxon>
        <taxon>Fungi</taxon>
        <taxon>Dikarya</taxon>
        <taxon>Ascomycota</taxon>
        <taxon>Pezizomycotina</taxon>
        <taxon>Eurotiomycetes</taxon>
        <taxon>Chaetothyriomycetidae</taxon>
        <taxon>Chaetothyriales</taxon>
        <taxon>Herpotrichiellaceae</taxon>
        <taxon>Cladophialophora</taxon>
    </lineage>
</organism>
<dbReference type="RefSeq" id="XP_007742721.1">
    <property type="nucleotide sequence ID" value="XM_007744531.1"/>
</dbReference>
<sequence>MARSLRTKVLSREGELEALNEQLRGLHARIEKDKYVKANLEFDVRRKGNASSWKNVYKFQGLDFPTLHLLNDPNRPLWVAQPQYFVSRSFSPLPVSNHPVLQAAWQCLGSDGFDAQATIVRRCQLLVLSELRKEFQVSPEEIARFLAPYVPESQRPSFLTYVKSLLRAAARYDVWESDLGLGVVVVLGKVLPRDFWEWRVPKSGQAHDKVIDYLLGTPLPVLAAQNKDLRDAVINHLEATVQGAVATYAVQVSNLLWNDGLANAALDEQLVYSASSSRLLLPDPHQANEPLTNDHVGDPIDSARVFDEMV</sequence>
<evidence type="ECO:0000313" key="2">
    <source>
        <dbReference type="Proteomes" id="UP000019471"/>
    </source>
</evidence>
<dbReference type="eggNOG" id="ENOG502T5NG">
    <property type="taxonomic scope" value="Eukaryota"/>
</dbReference>
<protein>
    <submittedName>
        <fullName evidence="1">Uncharacterized protein</fullName>
    </submittedName>
</protein>
<dbReference type="OrthoDB" id="4160092at2759"/>